<name>A0A3M6TRQ5_POCDA</name>
<dbReference type="STRING" id="46731.A0A3M6TRQ5"/>
<dbReference type="AlphaFoldDB" id="A0A3M6TRQ5"/>
<dbReference type="PANTHER" id="PTHR46670:SF3">
    <property type="entry name" value="ENDONUCLEASE_EXONUCLEASE_PHOSPHATASE DOMAIN-CONTAINING PROTEIN"/>
    <property type="match status" value="1"/>
</dbReference>
<dbReference type="EMBL" id="RCHS01003072">
    <property type="protein sequence ID" value="RMX44019.1"/>
    <property type="molecule type" value="Genomic_DNA"/>
</dbReference>
<evidence type="ECO:0000313" key="3">
    <source>
        <dbReference type="Proteomes" id="UP000275408"/>
    </source>
</evidence>
<keyword evidence="3" id="KW-1185">Reference proteome</keyword>
<comment type="caution">
    <text evidence="2">The sequence shown here is derived from an EMBL/GenBank/DDBJ whole genome shotgun (WGS) entry which is preliminary data.</text>
</comment>
<feature type="region of interest" description="Disordered" evidence="1">
    <location>
        <begin position="93"/>
        <end position="114"/>
    </location>
</feature>
<dbReference type="PANTHER" id="PTHR46670">
    <property type="entry name" value="ENDO/EXONUCLEASE/PHOSPHATASE DOMAIN-CONTAINING PROTEIN"/>
    <property type="match status" value="1"/>
</dbReference>
<proteinExistence type="predicted"/>
<dbReference type="Proteomes" id="UP000275408">
    <property type="component" value="Unassembled WGS sequence"/>
</dbReference>
<accession>A0A3M6TRQ5</accession>
<organism evidence="2 3">
    <name type="scientific">Pocillopora damicornis</name>
    <name type="common">Cauliflower coral</name>
    <name type="synonym">Millepora damicornis</name>
    <dbReference type="NCBI Taxonomy" id="46731"/>
    <lineage>
        <taxon>Eukaryota</taxon>
        <taxon>Metazoa</taxon>
        <taxon>Cnidaria</taxon>
        <taxon>Anthozoa</taxon>
        <taxon>Hexacorallia</taxon>
        <taxon>Scleractinia</taxon>
        <taxon>Astrocoeniina</taxon>
        <taxon>Pocilloporidae</taxon>
        <taxon>Pocillopora</taxon>
    </lineage>
</organism>
<reference evidence="2 3" key="1">
    <citation type="journal article" date="2018" name="Sci. Rep.">
        <title>Comparative analysis of the Pocillopora damicornis genome highlights role of immune system in coral evolution.</title>
        <authorList>
            <person name="Cunning R."/>
            <person name="Bay R.A."/>
            <person name="Gillette P."/>
            <person name="Baker A.C."/>
            <person name="Traylor-Knowles N."/>
        </authorList>
    </citation>
    <scope>NUCLEOTIDE SEQUENCE [LARGE SCALE GENOMIC DNA]</scope>
    <source>
        <strain evidence="2">RSMAS</strain>
        <tissue evidence="2">Whole animal</tissue>
    </source>
</reference>
<gene>
    <name evidence="2" type="ORF">pdam_00012963</name>
</gene>
<sequence length="244" mass="27635">MLAITETWLNANDDAVRNELCPTSYKLCDHPRTDRIGGGTALLHRDSLHAKKITADEKESFEFSELTVLRVIILYQPPYSMCTRQARAVNDKNDRSETSCSMVQSGDHGGEASTKEGCKEVEEISIDSDLAFFKAERNFITRLMNKARREFYRSLIDKYSGDQKKLLRACQRLLNRTIDDGLTPNLDSGTFFNDLGEYFVQKVDTIRTQLDTEQQTDSLPEDGTPPAVLDDIVLSFPTFMMLSV</sequence>
<evidence type="ECO:0000313" key="2">
    <source>
        <dbReference type="EMBL" id="RMX44019.1"/>
    </source>
</evidence>
<protein>
    <submittedName>
        <fullName evidence="2">Uncharacterized protein</fullName>
    </submittedName>
</protein>
<evidence type="ECO:0000256" key="1">
    <source>
        <dbReference type="SAM" id="MobiDB-lite"/>
    </source>
</evidence>